<organism evidence="7">
    <name type="scientific">Pedococcus sp. KACC 23699</name>
    <dbReference type="NCBI Taxonomy" id="3149228"/>
    <lineage>
        <taxon>Bacteria</taxon>
        <taxon>Bacillati</taxon>
        <taxon>Actinomycetota</taxon>
        <taxon>Actinomycetes</taxon>
        <taxon>Micrococcales</taxon>
        <taxon>Intrasporangiaceae</taxon>
        <taxon>Pedococcus</taxon>
    </lineage>
</organism>
<reference evidence="7" key="1">
    <citation type="submission" date="2024-05" db="EMBL/GenBank/DDBJ databases">
        <authorList>
            <person name="Kim S."/>
            <person name="Heo J."/>
            <person name="Choi H."/>
            <person name="Choi Y."/>
            <person name="Kwon S.-W."/>
            <person name="Kim Y."/>
        </authorList>
    </citation>
    <scope>NUCLEOTIDE SEQUENCE</scope>
    <source>
        <strain evidence="7">KACC 23699</strain>
    </source>
</reference>
<keyword evidence="2 5" id="KW-0812">Transmembrane</keyword>
<evidence type="ECO:0000256" key="2">
    <source>
        <dbReference type="ARBA" id="ARBA00022692"/>
    </source>
</evidence>
<evidence type="ECO:0000256" key="1">
    <source>
        <dbReference type="ARBA" id="ARBA00004141"/>
    </source>
</evidence>
<dbReference type="InterPro" id="IPR010432">
    <property type="entry name" value="RDD"/>
</dbReference>
<dbReference type="GO" id="GO:0016020">
    <property type="term" value="C:membrane"/>
    <property type="evidence" value="ECO:0007669"/>
    <property type="project" value="UniProtKB-SubCell"/>
</dbReference>
<dbReference type="PANTHER" id="PTHR38480:SF1">
    <property type="entry name" value="SLR0254 PROTEIN"/>
    <property type="match status" value="1"/>
</dbReference>
<gene>
    <name evidence="7" type="ORF">ABEG17_03645</name>
</gene>
<name>A0AAU7JW06_9MICO</name>
<feature type="transmembrane region" description="Helical" evidence="5">
    <location>
        <begin position="36"/>
        <end position="57"/>
    </location>
</feature>
<evidence type="ECO:0000256" key="5">
    <source>
        <dbReference type="SAM" id="Phobius"/>
    </source>
</evidence>
<keyword evidence="4 5" id="KW-0472">Membrane</keyword>
<accession>A0AAU7JW06</accession>
<dbReference type="AlphaFoldDB" id="A0AAU7JW06"/>
<keyword evidence="3 5" id="KW-1133">Transmembrane helix</keyword>
<feature type="domain" description="RDD" evidence="6">
    <location>
        <begin position="26"/>
        <end position="153"/>
    </location>
</feature>
<dbReference type="PANTHER" id="PTHR38480">
    <property type="entry name" value="SLR0254 PROTEIN"/>
    <property type="match status" value="1"/>
</dbReference>
<dbReference type="RefSeq" id="WP_406831926.1">
    <property type="nucleotide sequence ID" value="NZ_CP157483.1"/>
</dbReference>
<evidence type="ECO:0000256" key="3">
    <source>
        <dbReference type="ARBA" id="ARBA00022989"/>
    </source>
</evidence>
<evidence type="ECO:0000259" key="6">
    <source>
        <dbReference type="Pfam" id="PF06271"/>
    </source>
</evidence>
<evidence type="ECO:0000256" key="4">
    <source>
        <dbReference type="ARBA" id="ARBA00023136"/>
    </source>
</evidence>
<protein>
    <submittedName>
        <fullName evidence="7">RDD family protein</fullName>
    </submittedName>
</protein>
<evidence type="ECO:0000313" key="7">
    <source>
        <dbReference type="EMBL" id="XBO44440.1"/>
    </source>
</evidence>
<proteinExistence type="predicted"/>
<dbReference type="Pfam" id="PF06271">
    <property type="entry name" value="RDD"/>
    <property type="match status" value="1"/>
</dbReference>
<feature type="transmembrane region" description="Helical" evidence="5">
    <location>
        <begin position="63"/>
        <end position="81"/>
    </location>
</feature>
<dbReference type="EMBL" id="CP157483">
    <property type="protein sequence ID" value="XBO44440.1"/>
    <property type="molecule type" value="Genomic_DNA"/>
</dbReference>
<sequence>MSSSTVGVGADDLVTGEAVALDLPHAAIGLRLASGVIDLVVGYVLLYGLQFAAAWLVGGADDALQAAVTTAAVIVALVAVPTTMETLTRGKTLGHLAVGLRTVRDDAGPIAFRQALTRALLGVLEIYTCAGVPALICAAISQRGKRLGDLLAGTYVVRDRHKISLPPPAQMPPQLATWARTSDLAPLPDQLAVALRQFVARAATFTPEVRAQLGQRLLEETRPYVAPAPPEGTHPEYVLMAVLAERRTRDAARLERESSLRARILPPDPGL</sequence>
<comment type="subcellular location">
    <subcellularLocation>
        <location evidence="1">Membrane</location>
        <topology evidence="1">Multi-pass membrane protein</topology>
    </subcellularLocation>
</comment>